<sequence length="218" mass="23628">MAASPTKSPQITPLDLGRLVDGDPSELRDGAYVESARFADLVLPHLALAGAELVAARFQGLSADEADLKGARLSEVELDQVDVPVVRAARSQWRDVRVTGRIGSLEAYEAELRSVHFVGCKLSYVNLRGAELLDVAFTDCVIEELDLIQGKARRVRFSGTRIAQLDVQQSELHDVDLRGAELEGVTGVAHLRGATFSPHQLDRLAPLLALEIGIKIEA</sequence>
<dbReference type="PANTHER" id="PTHR47485">
    <property type="entry name" value="THYLAKOID LUMENAL 17.4 KDA PROTEIN, CHLOROPLASTIC"/>
    <property type="match status" value="1"/>
</dbReference>
<name>A0ABP8X9Y7_9ACTN</name>
<gene>
    <name evidence="2" type="ORF">GCM10023349_20860</name>
</gene>
<keyword evidence="3" id="KW-1185">Reference proteome</keyword>
<evidence type="ECO:0000313" key="2">
    <source>
        <dbReference type="EMBL" id="GAA4703295.1"/>
    </source>
</evidence>
<proteinExistence type="predicted"/>
<dbReference type="Proteomes" id="UP001499974">
    <property type="component" value="Unassembled WGS sequence"/>
</dbReference>
<dbReference type="InterPro" id="IPR001646">
    <property type="entry name" value="5peptide_repeat"/>
</dbReference>
<dbReference type="PANTHER" id="PTHR47485:SF1">
    <property type="entry name" value="THYLAKOID LUMENAL 17.4 KDA PROTEIN, CHLOROPLASTIC"/>
    <property type="match status" value="1"/>
</dbReference>
<dbReference type="Pfam" id="PF00805">
    <property type="entry name" value="Pentapeptide"/>
    <property type="match status" value="1"/>
</dbReference>
<accession>A0ABP8X9Y7</accession>
<evidence type="ECO:0000313" key="3">
    <source>
        <dbReference type="Proteomes" id="UP001499974"/>
    </source>
</evidence>
<reference evidence="3" key="1">
    <citation type="journal article" date="2019" name="Int. J. Syst. Evol. Microbiol.">
        <title>The Global Catalogue of Microorganisms (GCM) 10K type strain sequencing project: providing services to taxonomists for standard genome sequencing and annotation.</title>
        <authorList>
            <consortium name="The Broad Institute Genomics Platform"/>
            <consortium name="The Broad Institute Genome Sequencing Center for Infectious Disease"/>
            <person name="Wu L."/>
            <person name="Ma J."/>
        </authorList>
    </citation>
    <scope>NUCLEOTIDE SEQUENCE [LARGE SCALE GENOMIC DNA]</scope>
    <source>
        <strain evidence="3">JCM 18531</strain>
    </source>
</reference>
<dbReference type="Gene3D" id="2.160.20.80">
    <property type="entry name" value="E3 ubiquitin-protein ligase SopA"/>
    <property type="match status" value="1"/>
</dbReference>
<comment type="caution">
    <text evidence="2">The sequence shown here is derived from an EMBL/GenBank/DDBJ whole genome shotgun (WGS) entry which is preliminary data.</text>
</comment>
<evidence type="ECO:0000256" key="1">
    <source>
        <dbReference type="ARBA" id="ARBA00022737"/>
    </source>
</evidence>
<dbReference type="Pfam" id="PF13599">
    <property type="entry name" value="Pentapeptide_4"/>
    <property type="match status" value="1"/>
</dbReference>
<dbReference type="SUPFAM" id="SSF141571">
    <property type="entry name" value="Pentapeptide repeat-like"/>
    <property type="match status" value="1"/>
</dbReference>
<organism evidence="2 3">
    <name type="scientific">Nocardioides conyzicola</name>
    <dbReference type="NCBI Taxonomy" id="1651781"/>
    <lineage>
        <taxon>Bacteria</taxon>
        <taxon>Bacillati</taxon>
        <taxon>Actinomycetota</taxon>
        <taxon>Actinomycetes</taxon>
        <taxon>Propionibacteriales</taxon>
        <taxon>Nocardioidaceae</taxon>
        <taxon>Nocardioides</taxon>
    </lineage>
</organism>
<protein>
    <submittedName>
        <fullName evidence="2">Pentapeptide repeat-containing protein</fullName>
    </submittedName>
</protein>
<dbReference type="RefSeq" id="WP_345521193.1">
    <property type="nucleotide sequence ID" value="NZ_BAABKM010000002.1"/>
</dbReference>
<dbReference type="EMBL" id="BAABKM010000002">
    <property type="protein sequence ID" value="GAA4703295.1"/>
    <property type="molecule type" value="Genomic_DNA"/>
</dbReference>
<keyword evidence="1" id="KW-0677">Repeat</keyword>